<protein>
    <recommendedName>
        <fullName evidence="3">N-6 DNA Methylase</fullName>
    </recommendedName>
</protein>
<proteinExistence type="predicted"/>
<reference evidence="2" key="1">
    <citation type="submission" date="2016-11" db="EMBL/GenBank/DDBJ databases">
        <authorList>
            <person name="Varghese N."/>
            <person name="Submissions S."/>
        </authorList>
    </citation>
    <scope>NUCLEOTIDE SEQUENCE [LARGE SCALE GENOMIC DNA]</scope>
    <source>
        <strain evidence="2">DSM 2635</strain>
    </source>
</reference>
<organism evidence="1 2">
    <name type="scientific">Asaccharospora irregularis DSM 2635</name>
    <dbReference type="NCBI Taxonomy" id="1121321"/>
    <lineage>
        <taxon>Bacteria</taxon>
        <taxon>Bacillati</taxon>
        <taxon>Bacillota</taxon>
        <taxon>Clostridia</taxon>
        <taxon>Peptostreptococcales</taxon>
        <taxon>Peptostreptococcaceae</taxon>
        <taxon>Asaccharospora</taxon>
    </lineage>
</organism>
<dbReference type="AlphaFoldDB" id="A0A1M5K7L2"/>
<dbReference type="Proteomes" id="UP000243255">
    <property type="component" value="Unassembled WGS sequence"/>
</dbReference>
<dbReference type="InterPro" id="IPR029063">
    <property type="entry name" value="SAM-dependent_MTases_sf"/>
</dbReference>
<evidence type="ECO:0008006" key="3">
    <source>
        <dbReference type="Google" id="ProtNLM"/>
    </source>
</evidence>
<dbReference type="OrthoDB" id="9815272at2"/>
<dbReference type="STRING" id="1121321.SAMN04488530_102155"/>
<name>A0A1M5K7L2_9FIRM</name>
<evidence type="ECO:0000313" key="2">
    <source>
        <dbReference type="Proteomes" id="UP000243255"/>
    </source>
</evidence>
<dbReference type="SUPFAM" id="SSF53335">
    <property type="entry name" value="S-adenosyl-L-methionine-dependent methyltransferases"/>
    <property type="match status" value="1"/>
</dbReference>
<keyword evidence="2" id="KW-1185">Reference proteome</keyword>
<dbReference type="Gene3D" id="3.40.50.150">
    <property type="entry name" value="Vaccinia Virus protein VP39"/>
    <property type="match status" value="1"/>
</dbReference>
<sequence length="293" mass="34850">MNYKKMTNKNNIGLLTNYEQIKSRERVNNHGEVLTPEWLVRDMLDLLPRGVSKIQSRYLETSAGEGIFLVEILRRKLDTVFRMYNKASDREFFTIVALCNIYGLELLKDNVEVIKIRLEMIVKDFFINKNNMTTSNIFFDIIKMILDINIINMDSMKFKEPVFDDDKQIMLNSNGGFIYKDELARISEWEFDYGNKKVKRIEYYYEDLVNKQKEEYLLKEQEKESVKKSDNIKLNEDCYIKKAKKYEQVSFLDNLNTNDEIKSNNKIKNIEKSILNPVRIFESVNYLKLLDLK</sequence>
<dbReference type="RefSeq" id="WP_073123631.1">
    <property type="nucleotide sequence ID" value="NZ_BAABCH010000028.1"/>
</dbReference>
<accession>A0A1M5K7L2</accession>
<evidence type="ECO:0000313" key="1">
    <source>
        <dbReference type="EMBL" id="SHG48661.1"/>
    </source>
</evidence>
<gene>
    <name evidence="1" type="ORF">SAMN04488530_102155</name>
</gene>
<dbReference type="EMBL" id="FQWX01000002">
    <property type="protein sequence ID" value="SHG48661.1"/>
    <property type="molecule type" value="Genomic_DNA"/>
</dbReference>